<dbReference type="NCBIfam" id="NF040647">
    <property type="entry name" value="IPPK_Arch"/>
    <property type="match status" value="1"/>
</dbReference>
<dbReference type="Pfam" id="PF00696">
    <property type="entry name" value="AA_kinase"/>
    <property type="match status" value="1"/>
</dbReference>
<evidence type="ECO:0000259" key="10">
    <source>
        <dbReference type="Pfam" id="PF00696"/>
    </source>
</evidence>
<evidence type="ECO:0000256" key="3">
    <source>
        <dbReference type="ARBA" id="ARBA00017267"/>
    </source>
</evidence>
<evidence type="ECO:0000256" key="4">
    <source>
        <dbReference type="ARBA" id="ARBA00022679"/>
    </source>
</evidence>
<organism evidence="12">
    <name type="scientific">Micromonas pusilla (strain CCMP1545)</name>
    <name type="common">Picoplanktonic green alga</name>
    <dbReference type="NCBI Taxonomy" id="564608"/>
    <lineage>
        <taxon>Eukaryota</taxon>
        <taxon>Viridiplantae</taxon>
        <taxon>Chlorophyta</taxon>
        <taxon>Mamiellophyceae</taxon>
        <taxon>Mamiellales</taxon>
        <taxon>Mamiellaceae</taxon>
        <taxon>Micromonas</taxon>
    </lineage>
</organism>
<comment type="similarity">
    <text evidence="1">Belongs to the isopentenyl phosphate kinase family.</text>
</comment>
<feature type="domain" description="Aspartate/glutamate/uridylate kinase" evidence="10">
    <location>
        <begin position="31"/>
        <end position="230"/>
    </location>
</feature>
<evidence type="ECO:0000256" key="8">
    <source>
        <dbReference type="ARBA" id="ARBA00023229"/>
    </source>
</evidence>
<dbReference type="Gene3D" id="3.40.1160.10">
    <property type="entry name" value="Acetylglutamate kinase-like"/>
    <property type="match status" value="1"/>
</dbReference>
<keyword evidence="7" id="KW-0067">ATP-binding</keyword>
<protein>
    <recommendedName>
        <fullName evidence="3">Isopentenyl phosphate kinase</fullName>
        <ecNumber evidence="2">2.7.4.26</ecNumber>
    </recommendedName>
</protein>
<dbReference type="EMBL" id="GG663737">
    <property type="protein sequence ID" value="EEH58949.1"/>
    <property type="molecule type" value="Genomic_DNA"/>
</dbReference>
<dbReference type="RefSeq" id="XP_003057304.1">
    <property type="nucleotide sequence ID" value="XM_003057258.1"/>
</dbReference>
<keyword evidence="6" id="KW-0418">Kinase</keyword>
<evidence type="ECO:0000256" key="6">
    <source>
        <dbReference type="ARBA" id="ARBA00022777"/>
    </source>
</evidence>
<keyword evidence="12" id="KW-1185">Reference proteome</keyword>
<dbReference type="InterPro" id="IPR036393">
    <property type="entry name" value="AceGlu_kinase-like_sf"/>
</dbReference>
<dbReference type="PANTHER" id="PTHR43654:SF1">
    <property type="entry name" value="ISOPENTENYL PHOSPHATE KINASE"/>
    <property type="match status" value="1"/>
</dbReference>
<dbReference type="SUPFAM" id="SSF53633">
    <property type="entry name" value="Carbamate kinase-like"/>
    <property type="match status" value="1"/>
</dbReference>
<evidence type="ECO:0000256" key="9">
    <source>
        <dbReference type="ARBA" id="ARBA00049063"/>
    </source>
</evidence>
<keyword evidence="8" id="KW-0414">Isoprene biosynthesis</keyword>
<accession>C1MLZ5</accession>
<dbReference type="GeneID" id="9682291"/>
<evidence type="ECO:0000313" key="11">
    <source>
        <dbReference type="EMBL" id="EEH58949.1"/>
    </source>
</evidence>
<dbReference type="InterPro" id="IPR024192">
    <property type="entry name" value="Fosfomycin_R_FomA-type"/>
</dbReference>
<evidence type="ECO:0000256" key="5">
    <source>
        <dbReference type="ARBA" id="ARBA00022741"/>
    </source>
</evidence>
<evidence type="ECO:0000256" key="2">
    <source>
        <dbReference type="ARBA" id="ARBA00012908"/>
    </source>
</evidence>
<evidence type="ECO:0000313" key="12">
    <source>
        <dbReference type="Proteomes" id="UP000001876"/>
    </source>
</evidence>
<dbReference type="Proteomes" id="UP000001876">
    <property type="component" value="Unassembled WGS sequence"/>
</dbReference>
<gene>
    <name evidence="11" type="ORF">MICPUCDRAFT_70280</name>
</gene>
<evidence type="ECO:0000256" key="7">
    <source>
        <dbReference type="ARBA" id="ARBA00022840"/>
    </source>
</evidence>
<keyword evidence="5" id="KW-0547">Nucleotide-binding</keyword>
<dbReference type="InterPro" id="IPR001048">
    <property type="entry name" value="Asp/Glu/Uridylate_kinase"/>
</dbReference>
<reference evidence="11 12" key="1">
    <citation type="journal article" date="2009" name="Science">
        <title>Green evolution and dynamic adaptations revealed by genomes of the marine picoeukaryotes Micromonas.</title>
        <authorList>
            <person name="Worden A.Z."/>
            <person name="Lee J.H."/>
            <person name="Mock T."/>
            <person name="Rouze P."/>
            <person name="Simmons M.P."/>
            <person name="Aerts A.L."/>
            <person name="Allen A.E."/>
            <person name="Cuvelier M.L."/>
            <person name="Derelle E."/>
            <person name="Everett M.V."/>
            <person name="Foulon E."/>
            <person name="Grimwood J."/>
            <person name="Gundlach H."/>
            <person name="Henrissat B."/>
            <person name="Napoli C."/>
            <person name="McDonald S.M."/>
            <person name="Parker M.S."/>
            <person name="Rombauts S."/>
            <person name="Salamov A."/>
            <person name="Von Dassow P."/>
            <person name="Badger J.H."/>
            <person name="Coutinho P.M."/>
            <person name="Demir E."/>
            <person name="Dubchak I."/>
            <person name="Gentemann C."/>
            <person name="Eikrem W."/>
            <person name="Gready J.E."/>
            <person name="John U."/>
            <person name="Lanier W."/>
            <person name="Lindquist E.A."/>
            <person name="Lucas S."/>
            <person name="Mayer K.F."/>
            <person name="Moreau H."/>
            <person name="Not F."/>
            <person name="Otillar R."/>
            <person name="Panaud O."/>
            <person name="Pangilinan J."/>
            <person name="Paulsen I."/>
            <person name="Piegu B."/>
            <person name="Poliakov A."/>
            <person name="Robbens S."/>
            <person name="Schmutz J."/>
            <person name="Toulza E."/>
            <person name="Wyss T."/>
            <person name="Zelensky A."/>
            <person name="Zhou K."/>
            <person name="Armbrust E.V."/>
            <person name="Bhattacharya D."/>
            <person name="Goodenough U.W."/>
            <person name="Van de Peer Y."/>
            <person name="Grigoriev I.V."/>
        </authorList>
    </citation>
    <scope>NUCLEOTIDE SEQUENCE [LARGE SCALE GENOMIC DNA]</scope>
    <source>
        <strain evidence="11 12">CCMP1545</strain>
    </source>
</reference>
<dbReference type="AlphaFoldDB" id="C1MLZ5"/>
<sequence length="416" mass="45085">MPPKRARETAQSVAQDSRVDQDLRCKIPVALIVKLGGAAITIKDGRENLDEKTLDACVASIAAVHEHECKLQAEKPNYVRKGIVVVHGAGSYGHGVAKDFLVAEGTRAAMRDNRQLGVGLAKTRLSVTKLNHIVTSKLVEKGIAAVGMSPFGAWSTSGKTMISAGIKAVNEALAAGLVPVVHGDAVLDEQQGCCILSGDTIMEELCGYVKCDRVVFLTNTLGVFDRPPEDHYKLWRGEGSRPPLDFPNEEWEEATKLLIEIVTFKRNHQNSISWVVRNTGSSLTGLFDDSQEMEGSYQRIIGEGEKGISMAEIETSTSANDVTGGINTKIESAVSIAHYRDVSVYIAAAGTRHGDAAIRGKVLTKGGPDANDLTIEELDGYQWFGTFIRKAQPGEPDYVRPIVTARKCLTRLDDRL</sequence>
<comment type="catalytic activity">
    <reaction evidence="9">
        <text>isopentenyl phosphate + ATP = isopentenyl diphosphate + ADP</text>
        <dbReference type="Rhea" id="RHEA:33963"/>
        <dbReference type="ChEBI" id="CHEBI:30616"/>
        <dbReference type="ChEBI" id="CHEBI:65078"/>
        <dbReference type="ChEBI" id="CHEBI:128769"/>
        <dbReference type="ChEBI" id="CHEBI:456216"/>
        <dbReference type="EC" id="2.7.4.26"/>
    </reaction>
</comment>
<dbReference type="GO" id="GO:0005829">
    <property type="term" value="C:cytosol"/>
    <property type="evidence" value="ECO:0007669"/>
    <property type="project" value="TreeGrafter"/>
</dbReference>
<dbReference type="OrthoDB" id="1934954at2759"/>
<dbReference type="GO" id="GO:0016114">
    <property type="term" value="P:terpenoid biosynthetic process"/>
    <property type="evidence" value="ECO:0007669"/>
    <property type="project" value="TreeGrafter"/>
</dbReference>
<proteinExistence type="inferred from homology"/>
<dbReference type="GO" id="GO:0016301">
    <property type="term" value="F:kinase activity"/>
    <property type="evidence" value="ECO:0007669"/>
    <property type="project" value="UniProtKB-KW"/>
</dbReference>
<dbReference type="PANTHER" id="PTHR43654">
    <property type="entry name" value="GLUTAMATE 5-KINASE"/>
    <property type="match status" value="1"/>
</dbReference>
<dbReference type="GO" id="GO:0102043">
    <property type="term" value="F:isopentenyl phosphate kinase activity"/>
    <property type="evidence" value="ECO:0007669"/>
    <property type="project" value="UniProtKB-EC"/>
</dbReference>
<dbReference type="KEGG" id="mpp:MICPUCDRAFT_70280"/>
<dbReference type="EC" id="2.7.4.26" evidence="2"/>
<dbReference type="eggNOG" id="ENOG502QQ1X">
    <property type="taxonomic scope" value="Eukaryota"/>
</dbReference>
<dbReference type="STRING" id="564608.C1MLZ5"/>
<keyword evidence="4" id="KW-0808">Transferase</keyword>
<evidence type="ECO:0000256" key="1">
    <source>
        <dbReference type="ARBA" id="ARBA00010540"/>
    </source>
</evidence>
<dbReference type="GO" id="GO:0005524">
    <property type="term" value="F:ATP binding"/>
    <property type="evidence" value="ECO:0007669"/>
    <property type="project" value="UniProtKB-KW"/>
</dbReference>
<name>C1MLZ5_MICPC</name>